<proteinExistence type="predicted"/>
<organism evidence="2">
    <name type="scientific">Opuntia streptacantha</name>
    <name type="common">Prickly pear cactus</name>
    <name type="synonym">Opuntia cardona</name>
    <dbReference type="NCBI Taxonomy" id="393608"/>
    <lineage>
        <taxon>Eukaryota</taxon>
        <taxon>Viridiplantae</taxon>
        <taxon>Streptophyta</taxon>
        <taxon>Embryophyta</taxon>
        <taxon>Tracheophyta</taxon>
        <taxon>Spermatophyta</taxon>
        <taxon>Magnoliopsida</taxon>
        <taxon>eudicotyledons</taxon>
        <taxon>Gunneridae</taxon>
        <taxon>Pentapetalae</taxon>
        <taxon>Caryophyllales</taxon>
        <taxon>Cactineae</taxon>
        <taxon>Cactaceae</taxon>
        <taxon>Opuntioideae</taxon>
        <taxon>Opuntia</taxon>
    </lineage>
</organism>
<reference evidence="2" key="2">
    <citation type="submission" date="2020-07" db="EMBL/GenBank/DDBJ databases">
        <authorList>
            <person name="Vera ALvarez R."/>
            <person name="Arias-Moreno D.M."/>
            <person name="Jimenez-Jacinto V."/>
            <person name="Jimenez-Bremont J.F."/>
            <person name="Swaminathan K."/>
            <person name="Moose S.P."/>
            <person name="Guerrero-Gonzalez M.L."/>
            <person name="Marino-Ramirez L."/>
            <person name="Landsman D."/>
            <person name="Rodriguez-Kessler M."/>
            <person name="Delgado-Sanchez P."/>
        </authorList>
    </citation>
    <scope>NUCLEOTIDE SEQUENCE</scope>
    <source>
        <tissue evidence="2">Cladode</tissue>
    </source>
</reference>
<protein>
    <submittedName>
        <fullName evidence="2">Uncharacterized protein</fullName>
    </submittedName>
</protein>
<accession>A0A7C9E3W2</accession>
<evidence type="ECO:0000256" key="1">
    <source>
        <dbReference type="SAM" id="MobiDB-lite"/>
    </source>
</evidence>
<feature type="region of interest" description="Disordered" evidence="1">
    <location>
        <begin position="84"/>
        <end position="105"/>
    </location>
</feature>
<sequence length="105" mass="11795">MYPNPPALTYAHMRSQDVRNIKIGAEYFSRIRIPSIPFQTIANWASQKAIKQENSSGEVPSHGSTCDKEDCLIESGNKRKIASPPIHVSIPYHPHPTNARRRVGM</sequence>
<reference evidence="2" key="1">
    <citation type="journal article" date="2013" name="J. Plant Res.">
        <title>Effect of fungi and light on seed germination of three Opuntia species from semiarid lands of central Mexico.</title>
        <authorList>
            <person name="Delgado-Sanchez P."/>
            <person name="Jimenez-Bremont J.F."/>
            <person name="Guerrero-Gonzalez Mde L."/>
            <person name="Flores J."/>
        </authorList>
    </citation>
    <scope>NUCLEOTIDE SEQUENCE</scope>
    <source>
        <tissue evidence="2">Cladode</tissue>
    </source>
</reference>
<name>A0A7C9E3W2_OPUST</name>
<evidence type="ECO:0000313" key="2">
    <source>
        <dbReference type="EMBL" id="MBA4659401.1"/>
    </source>
</evidence>
<dbReference type="AlphaFoldDB" id="A0A7C9E3W2"/>
<dbReference type="EMBL" id="GISG01203816">
    <property type="protein sequence ID" value="MBA4659401.1"/>
    <property type="molecule type" value="Transcribed_RNA"/>
</dbReference>